<name>A0ABY7YNW5_9HYPH</name>
<proteinExistence type="predicted"/>
<protein>
    <submittedName>
        <fullName evidence="1">Uncharacterized protein</fullName>
    </submittedName>
</protein>
<dbReference type="EMBL" id="CP118246">
    <property type="protein sequence ID" value="WDR02956.1"/>
    <property type="molecule type" value="Genomic_DNA"/>
</dbReference>
<dbReference type="RefSeq" id="WP_282219358.1">
    <property type="nucleotide sequence ID" value="NZ_CP118246.1"/>
</dbReference>
<accession>A0ABY7YNW5</accession>
<gene>
    <name evidence="1" type="ORF">PSQ19_01660</name>
</gene>
<sequence>MDSVTVAFELMRMELDAEVENLNTEGAKFFRASMYTEAEDLTKKGNALQAFLDKVRTLEMEWTHSFAATEVAEPADQAIEKAARKILSSSKSSKTALLVRFPNGNVLAKEKAADTLIAVIQHAGMERVANIGLMVNGENIVSRSPSKKYNEAPVPPYFVKTHSSTAQKKRNIEQISDELNLGLMVEII</sequence>
<keyword evidence="2" id="KW-1185">Reference proteome</keyword>
<organism evidence="1 2">
    <name type="scientific">Devosia algicola</name>
    <dbReference type="NCBI Taxonomy" id="3026418"/>
    <lineage>
        <taxon>Bacteria</taxon>
        <taxon>Pseudomonadati</taxon>
        <taxon>Pseudomonadota</taxon>
        <taxon>Alphaproteobacteria</taxon>
        <taxon>Hyphomicrobiales</taxon>
        <taxon>Devosiaceae</taxon>
        <taxon>Devosia</taxon>
    </lineage>
</organism>
<evidence type="ECO:0000313" key="2">
    <source>
        <dbReference type="Proteomes" id="UP001220530"/>
    </source>
</evidence>
<dbReference type="Proteomes" id="UP001220530">
    <property type="component" value="Chromosome"/>
</dbReference>
<evidence type="ECO:0000313" key="1">
    <source>
        <dbReference type="EMBL" id="WDR02956.1"/>
    </source>
</evidence>
<reference evidence="1 2" key="1">
    <citation type="submission" date="2023-02" db="EMBL/GenBank/DDBJ databases">
        <title>Devosia algicola sp. nov., isolated from the phycosphere of marine algae.</title>
        <authorList>
            <person name="Kim J.M."/>
            <person name="Lee J.K."/>
            <person name="Choi B.J."/>
            <person name="Bayburt H."/>
            <person name="Jeon C.O."/>
        </authorList>
    </citation>
    <scope>NUCLEOTIDE SEQUENCE [LARGE SCALE GENOMIC DNA]</scope>
    <source>
        <strain evidence="1 2">G20-9</strain>
    </source>
</reference>